<dbReference type="InterPro" id="IPR040547">
    <property type="entry name" value="CdiI"/>
</dbReference>
<proteinExistence type="predicted"/>
<accession>A0A1H5B5V8</accession>
<evidence type="ECO:0000313" key="2">
    <source>
        <dbReference type="EMBL" id="SED49474.1"/>
    </source>
</evidence>
<dbReference type="Proteomes" id="UP000182375">
    <property type="component" value="Unassembled WGS sequence"/>
</dbReference>
<gene>
    <name evidence="2" type="ORF">SAMN04490357_4965</name>
</gene>
<organism evidence="2 3">
    <name type="scientific">Streptomyces misionensis</name>
    <dbReference type="NCBI Taxonomy" id="67331"/>
    <lineage>
        <taxon>Bacteria</taxon>
        <taxon>Bacillati</taxon>
        <taxon>Actinomycetota</taxon>
        <taxon>Actinomycetes</taxon>
        <taxon>Kitasatosporales</taxon>
        <taxon>Streptomycetaceae</taxon>
        <taxon>Streptomyces</taxon>
    </lineage>
</organism>
<dbReference type="EMBL" id="FNTD01000004">
    <property type="protein sequence ID" value="SED49474.1"/>
    <property type="molecule type" value="Genomic_DNA"/>
</dbReference>
<dbReference type="AlphaFoldDB" id="A0A1H5B5V8"/>
<sequence length="145" mass="16136">MLSASISKDKSIEELEGRRWPAPPEGSTSLVRGVHALRRRAIEDLSVEDLRRLIGQDVGLQWLLPVALDLFRATAPQEAETGWFDDDLLSAVLTRNADTWRSAPRLARHLNETVGMLTDLSPHLREEVRAFRSASSDALQGRTGP</sequence>
<feature type="region of interest" description="Disordered" evidence="1">
    <location>
        <begin position="1"/>
        <end position="27"/>
    </location>
</feature>
<dbReference type="CDD" id="cd20691">
    <property type="entry name" value="CdiI_EC536-like"/>
    <property type="match status" value="1"/>
</dbReference>
<name>A0A1H5B5V8_9ACTN</name>
<evidence type="ECO:0000256" key="1">
    <source>
        <dbReference type="SAM" id="MobiDB-lite"/>
    </source>
</evidence>
<dbReference type="STRING" id="67331.SAMN04490357_4965"/>
<reference evidence="2 3" key="1">
    <citation type="submission" date="2016-10" db="EMBL/GenBank/DDBJ databases">
        <authorList>
            <person name="de Groot N.N."/>
        </authorList>
    </citation>
    <scope>NUCLEOTIDE SEQUENCE [LARGE SCALE GENOMIC DNA]</scope>
    <source>
        <strain evidence="2 3">DSM 40306</strain>
    </source>
</reference>
<evidence type="ECO:0000313" key="3">
    <source>
        <dbReference type="Proteomes" id="UP000182375"/>
    </source>
</evidence>
<feature type="compositionally biased region" description="Basic and acidic residues" evidence="1">
    <location>
        <begin position="7"/>
        <end position="19"/>
    </location>
</feature>
<protein>
    <submittedName>
        <fullName evidence="2">Uncharacterized protein</fullName>
    </submittedName>
</protein>
<dbReference type="Pfam" id="PF18616">
    <property type="entry name" value="CdiI_3"/>
    <property type="match status" value="1"/>
</dbReference>